<dbReference type="GeneID" id="35594106"/>
<evidence type="ECO:0000313" key="4">
    <source>
        <dbReference type="EMBL" id="AUV84056.1"/>
    </source>
</evidence>
<name>A0A2I8VQ85_9EURY</name>
<dbReference type="Proteomes" id="UP000236584">
    <property type="component" value="Chromosome"/>
</dbReference>
<dbReference type="NCBIfam" id="TIGR00638">
    <property type="entry name" value="Mop"/>
    <property type="match status" value="1"/>
</dbReference>
<protein>
    <submittedName>
        <fullName evidence="4">Molybdenum-pterin-binding protein</fullName>
    </submittedName>
</protein>
<dbReference type="Pfam" id="PF03459">
    <property type="entry name" value="TOBE"/>
    <property type="match status" value="1"/>
</dbReference>
<gene>
    <name evidence="4" type="ORF">C2R22_18400</name>
</gene>
<dbReference type="OrthoDB" id="36889at2157"/>
<feature type="domain" description="Mop" evidence="3">
    <location>
        <begin position="2"/>
        <end position="68"/>
    </location>
</feature>
<dbReference type="GO" id="GO:0005886">
    <property type="term" value="C:plasma membrane"/>
    <property type="evidence" value="ECO:0007669"/>
    <property type="project" value="UniProtKB-SubCell"/>
</dbReference>
<dbReference type="PROSITE" id="PS51866">
    <property type="entry name" value="MOP"/>
    <property type="match status" value="1"/>
</dbReference>
<accession>A0A2I8VQ85</accession>
<dbReference type="InterPro" id="IPR005116">
    <property type="entry name" value="Transp-assoc_OB_typ1"/>
</dbReference>
<keyword evidence="2" id="KW-0500">Molybdenum</keyword>
<sequence length="69" mass="7101">MSLSARNRLSGTVQRVETSGLMAEVVVELDGGQTVTAIITSGSADRLGLEAGSEVDAVVKATEVMIDAH</sequence>
<dbReference type="SUPFAM" id="SSF50331">
    <property type="entry name" value="MOP-like"/>
    <property type="match status" value="1"/>
</dbReference>
<evidence type="ECO:0000313" key="5">
    <source>
        <dbReference type="Proteomes" id="UP000236584"/>
    </source>
</evidence>
<dbReference type="InterPro" id="IPR008995">
    <property type="entry name" value="Mo/tungstate-bd_C_term_dom"/>
</dbReference>
<dbReference type="AlphaFoldDB" id="A0A2I8VQ85"/>
<proteinExistence type="predicted"/>
<comment type="subcellular location">
    <subcellularLocation>
        <location evidence="1">Cell membrane</location>
        <topology evidence="1">Peripheral membrane protein</topology>
    </subcellularLocation>
</comment>
<dbReference type="GO" id="GO:0015689">
    <property type="term" value="P:molybdate ion transport"/>
    <property type="evidence" value="ECO:0007669"/>
    <property type="project" value="InterPro"/>
</dbReference>
<dbReference type="KEGG" id="srub:C2R22_18400"/>
<evidence type="ECO:0000256" key="1">
    <source>
        <dbReference type="ARBA" id="ARBA00004202"/>
    </source>
</evidence>
<dbReference type="InterPro" id="IPR004606">
    <property type="entry name" value="Mop_domain"/>
</dbReference>
<reference evidence="4 5" key="1">
    <citation type="submission" date="2018-01" db="EMBL/GenBank/DDBJ databases">
        <title>Complete genome sequence of Salinigranum rubrum GX10T, an extremely halophilic archaeon isolated from a marine solar saltern.</title>
        <authorList>
            <person name="Han S."/>
        </authorList>
    </citation>
    <scope>NUCLEOTIDE SEQUENCE [LARGE SCALE GENOMIC DNA]</scope>
    <source>
        <strain evidence="4 5">GX10</strain>
    </source>
</reference>
<dbReference type="EMBL" id="CP026309">
    <property type="protein sequence ID" value="AUV84056.1"/>
    <property type="molecule type" value="Genomic_DNA"/>
</dbReference>
<dbReference type="RefSeq" id="WP_103427745.1">
    <property type="nucleotide sequence ID" value="NZ_CP026309.1"/>
</dbReference>
<evidence type="ECO:0000259" key="3">
    <source>
        <dbReference type="PROSITE" id="PS51866"/>
    </source>
</evidence>
<keyword evidence="5" id="KW-1185">Reference proteome</keyword>
<evidence type="ECO:0000256" key="2">
    <source>
        <dbReference type="ARBA" id="ARBA00022505"/>
    </source>
</evidence>
<dbReference type="Gene3D" id="2.40.50.100">
    <property type="match status" value="1"/>
</dbReference>
<organism evidence="4 5">
    <name type="scientific">Salinigranum rubrum</name>
    <dbReference type="NCBI Taxonomy" id="755307"/>
    <lineage>
        <taxon>Archaea</taxon>
        <taxon>Methanobacteriati</taxon>
        <taxon>Methanobacteriota</taxon>
        <taxon>Stenosarchaea group</taxon>
        <taxon>Halobacteria</taxon>
        <taxon>Halobacteriales</taxon>
        <taxon>Haloferacaceae</taxon>
        <taxon>Salinigranum</taxon>
    </lineage>
</organism>